<accession>A0A1Y5IAS7</accession>
<dbReference type="Proteomes" id="UP000195557">
    <property type="component" value="Unassembled WGS sequence"/>
</dbReference>
<proteinExistence type="predicted"/>
<dbReference type="InterPro" id="IPR001611">
    <property type="entry name" value="Leu-rich_rpt"/>
</dbReference>
<evidence type="ECO:0000256" key="1">
    <source>
        <dbReference type="ARBA" id="ARBA00004430"/>
    </source>
</evidence>
<dbReference type="SUPFAM" id="SSF52058">
    <property type="entry name" value="L domain-like"/>
    <property type="match status" value="1"/>
</dbReference>
<dbReference type="GO" id="GO:0005930">
    <property type="term" value="C:axoneme"/>
    <property type="evidence" value="ECO:0007669"/>
    <property type="project" value="UniProtKB-SubCell"/>
</dbReference>
<keyword evidence="2" id="KW-0677">Repeat</keyword>
<dbReference type="EMBL" id="KZ155826">
    <property type="protein sequence ID" value="OUS44095.1"/>
    <property type="molecule type" value="Genomic_DNA"/>
</dbReference>
<keyword evidence="3 4" id="KW-0129">CBS domain</keyword>
<evidence type="ECO:0000256" key="3">
    <source>
        <dbReference type="ARBA" id="ARBA00023122"/>
    </source>
</evidence>
<dbReference type="PANTHER" id="PTHR13780">
    <property type="entry name" value="AMP-ACTIVATED PROTEIN KINASE, GAMMA REGULATORY SUBUNIT"/>
    <property type="match status" value="1"/>
</dbReference>
<dbReference type="InterPro" id="IPR046342">
    <property type="entry name" value="CBS_dom_sf"/>
</dbReference>
<organism evidence="6">
    <name type="scientific">Ostreococcus tauri</name>
    <name type="common">Marine green alga</name>
    <dbReference type="NCBI Taxonomy" id="70448"/>
    <lineage>
        <taxon>Eukaryota</taxon>
        <taxon>Viridiplantae</taxon>
        <taxon>Chlorophyta</taxon>
        <taxon>Mamiellophyceae</taxon>
        <taxon>Mamiellales</taxon>
        <taxon>Bathycoccaceae</taxon>
        <taxon>Ostreococcus</taxon>
    </lineage>
</organism>
<dbReference type="PROSITE" id="PS51450">
    <property type="entry name" value="LRR"/>
    <property type="match status" value="1"/>
</dbReference>
<evidence type="ECO:0000259" key="5">
    <source>
        <dbReference type="PROSITE" id="PS51371"/>
    </source>
</evidence>
<dbReference type="InterPro" id="IPR000644">
    <property type="entry name" value="CBS_dom"/>
</dbReference>
<dbReference type="InterPro" id="IPR050511">
    <property type="entry name" value="AMPK_gamma/SDS23_families"/>
</dbReference>
<protein>
    <submittedName>
        <fullName evidence="6">Protein phosphatase 1</fullName>
    </submittedName>
</protein>
<comment type="subcellular location">
    <subcellularLocation>
        <location evidence="1">Cytoplasm</location>
        <location evidence="1">Cytoskeleton</location>
        <location evidence="1">Cilium axoneme</location>
    </subcellularLocation>
</comment>
<dbReference type="Gene3D" id="3.80.10.10">
    <property type="entry name" value="Ribonuclease Inhibitor"/>
    <property type="match status" value="2"/>
</dbReference>
<dbReference type="SMART" id="SM00116">
    <property type="entry name" value="CBS"/>
    <property type="match status" value="2"/>
</dbReference>
<evidence type="ECO:0000313" key="6">
    <source>
        <dbReference type="EMBL" id="OUS44095.1"/>
    </source>
</evidence>
<evidence type="ECO:0000256" key="4">
    <source>
        <dbReference type="PROSITE-ProRule" id="PRU00703"/>
    </source>
</evidence>
<dbReference type="PROSITE" id="PS51371">
    <property type="entry name" value="CBS"/>
    <property type="match status" value="1"/>
</dbReference>
<dbReference type="InterPro" id="IPR032675">
    <property type="entry name" value="LRR_dom_sf"/>
</dbReference>
<dbReference type="PANTHER" id="PTHR13780:SF128">
    <property type="entry name" value="CBS DOMAIN-CONTAINING PROTEIN"/>
    <property type="match status" value="1"/>
</dbReference>
<feature type="domain" description="CBS" evidence="5">
    <location>
        <begin position="692"/>
        <end position="752"/>
    </location>
</feature>
<dbReference type="AlphaFoldDB" id="A0A1Y5IAS7"/>
<name>A0A1Y5IAS7_OSTTA</name>
<dbReference type="SUPFAM" id="SSF54631">
    <property type="entry name" value="CBS-domain pair"/>
    <property type="match status" value="1"/>
</dbReference>
<dbReference type="Pfam" id="PF00571">
    <property type="entry name" value="CBS"/>
    <property type="match status" value="2"/>
</dbReference>
<evidence type="ECO:0000256" key="2">
    <source>
        <dbReference type="ARBA" id="ARBA00022737"/>
    </source>
</evidence>
<dbReference type="Gene3D" id="3.10.580.10">
    <property type="entry name" value="CBS-domain"/>
    <property type="match status" value="1"/>
</dbReference>
<gene>
    <name evidence="6" type="ORF">BE221DRAFT_79215</name>
</gene>
<reference evidence="6" key="1">
    <citation type="submission" date="2017-04" db="EMBL/GenBank/DDBJ databases">
        <title>Population genomics of picophytoplankton unveils novel chromosome hypervariability.</title>
        <authorList>
            <consortium name="DOE Joint Genome Institute"/>
            <person name="Blanc-Mathieu R."/>
            <person name="Krasovec M."/>
            <person name="Hebrard M."/>
            <person name="Yau S."/>
            <person name="Desgranges E."/>
            <person name="Martin J."/>
            <person name="Schackwitz W."/>
            <person name="Kuo A."/>
            <person name="Salin G."/>
            <person name="Donnadieu C."/>
            <person name="Desdevises Y."/>
            <person name="Sanchez-Ferandin S."/>
            <person name="Moreau H."/>
            <person name="Rivals E."/>
            <person name="Grigoriev I.V."/>
            <person name="Grimsley N."/>
            <person name="Eyre-Walker A."/>
            <person name="Piganeau G."/>
        </authorList>
    </citation>
    <scope>NUCLEOTIDE SEQUENCE [LARGE SCALE GENOMIC DNA]</scope>
    <source>
        <strain evidence="6">RCC 1115</strain>
    </source>
</reference>
<sequence>MVLVPSTSLDARVGVAGAYEGLTTVNLRANGLRTLKDIAHLPSVRVLDVSANALIALDGLSDVLGASLRTLDVSDNAIGTLEGLGRSAPGLRRLRARNCGEIPDCSRCPGLRIVRLRRNAISSLALARSRLPATTSELDVRENDLADAEEFRFLRYFPRLSKFSFAGNPVDARAVHYGYDARALVAFCAPTIRECDGERASGSTWAFAGKKLFRNDAGELCDELLAILNERASPWVLGEYLRNAGCARTEASPTAQTRERSAMFSVSSFVPESPMNDSPDLRPRAATNRGNEASLRSFLLLGDENDSGVMSPLMSPRAGLRSALKTAVDDLAHGKGGGGTPERLARCAKKIETMIDDIKRTRVRSGDSKGASLLAAKMSKKYDETPLSVLARTNLDKYLQQRSKLAEKNRSDQPESLRGRQVILLSAESTFAEALMMMSTVRVQSVPLVRYKNPGSSTGPYDALCFLSVGDLVATVIERVEKADIKGTDPVFGLMARLAAIGLELESLPLKQARTKWDGTVLWKSASTTHSLADCLNRCLYIGGEFAVMSDDDKRIEHIVSQSDIAMYLHTNRDILTDLFTDATVEELGLARTPGVAACVASMPTIECFREMERHRVGAVAIIDEATRAIIGTLSESDITHLGRGGAGFAALALPVAEFIMHAHGISAWTPPVAQRQGPFNPNSSAFSVALMQHAESLVVACKPSDKLTDVLAAMDHNAVHRVWIVNDANQPTGVIALADVLAVVANMGVSMENVRAARDKMLVA</sequence>